<dbReference type="EMBL" id="JAFJZO010000035">
    <property type="protein sequence ID" value="KAG5492802.1"/>
    <property type="molecule type" value="Genomic_DNA"/>
</dbReference>
<dbReference type="AlphaFoldDB" id="A0A836L0L0"/>
<evidence type="ECO:0000256" key="2">
    <source>
        <dbReference type="SAM" id="MobiDB-lite"/>
    </source>
</evidence>
<gene>
    <name evidence="3" type="ORF">JKF63_01382</name>
</gene>
<feature type="compositionally biased region" description="Polar residues" evidence="2">
    <location>
        <begin position="1"/>
        <end position="32"/>
    </location>
</feature>
<feature type="coiled-coil region" evidence="1">
    <location>
        <begin position="60"/>
        <end position="87"/>
    </location>
</feature>
<proteinExistence type="predicted"/>
<feature type="region of interest" description="Disordered" evidence="2">
    <location>
        <begin position="1"/>
        <end position="40"/>
    </location>
</feature>
<dbReference type="Proteomes" id="UP000674318">
    <property type="component" value="Chromosome 35"/>
</dbReference>
<sequence length="341" mass="38418">MLLSPSRRQAASSTESNSADAMAVSTMTTERQNAGLKSRERLRRDQARQLRQFPFLHHRVEDLHSTCERLEQELANSRQQTAAYRHEVLALRSLIKFTQSPELVAAAEEDAARHVMHEEVKELRCHVQRLQHEKELSLRQTEEACEAAEYYKGLCDQLCEGPLCNAEAATEDGVALSLDCVRIPQLNRSASVAALAASSAPPTATSIEEQIRQLQSALKVERARSSALEERVTLLQSAMTETTKGDTKCCTPARGSFDRWEERPIEDHTSGIDANRPHVVADDTCKSVTRLKRYVAVLRSENRLLTQRVEGVVARNIRYVKDIAALRMAYKRFELHNRQGS</sequence>
<evidence type="ECO:0000256" key="1">
    <source>
        <dbReference type="SAM" id="Coils"/>
    </source>
</evidence>
<accession>A0A836L0L0</accession>
<protein>
    <submittedName>
        <fullName evidence="3">Uncharacterized protein</fullName>
    </submittedName>
</protein>
<keyword evidence="1" id="KW-0175">Coiled coil</keyword>
<evidence type="ECO:0000313" key="3">
    <source>
        <dbReference type="EMBL" id="KAG5492802.1"/>
    </source>
</evidence>
<dbReference type="RefSeq" id="XP_067753586.1">
    <property type="nucleotide sequence ID" value="XM_067897429.1"/>
</dbReference>
<name>A0A836L0L0_9TRYP</name>
<organism evidence="3 4">
    <name type="scientific">Porcisia hertigi</name>
    <dbReference type="NCBI Taxonomy" id="2761500"/>
    <lineage>
        <taxon>Eukaryota</taxon>
        <taxon>Discoba</taxon>
        <taxon>Euglenozoa</taxon>
        <taxon>Kinetoplastea</taxon>
        <taxon>Metakinetoplastina</taxon>
        <taxon>Trypanosomatida</taxon>
        <taxon>Trypanosomatidae</taxon>
        <taxon>Leishmaniinae</taxon>
        <taxon>Porcisia</taxon>
    </lineage>
</organism>
<dbReference type="GeneID" id="94287506"/>
<reference evidence="3 4" key="1">
    <citation type="submission" date="2021-02" db="EMBL/GenBank/DDBJ databases">
        <title>Porcisia hertigi Genome sequencing and assembly.</title>
        <authorList>
            <person name="Almutairi H."/>
            <person name="Gatherer D."/>
        </authorList>
    </citation>
    <scope>NUCLEOTIDE SEQUENCE [LARGE SCALE GENOMIC DNA]</scope>
    <source>
        <strain evidence="3 4">C119</strain>
    </source>
</reference>
<evidence type="ECO:0000313" key="4">
    <source>
        <dbReference type="Proteomes" id="UP000674318"/>
    </source>
</evidence>
<feature type="coiled-coil region" evidence="1">
    <location>
        <begin position="204"/>
        <end position="231"/>
    </location>
</feature>
<dbReference type="OrthoDB" id="265303at2759"/>
<dbReference type="KEGG" id="phet:94287506"/>
<comment type="caution">
    <text evidence="3">The sequence shown here is derived from an EMBL/GenBank/DDBJ whole genome shotgun (WGS) entry which is preliminary data.</text>
</comment>
<keyword evidence="4" id="KW-1185">Reference proteome</keyword>